<sequence length="179" mass="21156">MDCGIDESIIKTNDSIIIKIQTGFSSQKWWNEYLGKIKEPSLKEEKTESYRLLIYDAMWASLKMYRIFEDTDSYKIAFKEFGGEQIEPEYSMLTSDYEKELSEKKWNEFKELTEKLNFWSMKVNDEKTGLDGTSWILEGKMPNANNCTNRDYHLVGRWEPADSLVVMELNKKLISFYCK</sequence>
<organism evidence="1">
    <name type="scientific">hydrothermal vent metagenome</name>
    <dbReference type="NCBI Taxonomy" id="652676"/>
    <lineage>
        <taxon>unclassified sequences</taxon>
        <taxon>metagenomes</taxon>
        <taxon>ecological metagenomes</taxon>
    </lineage>
</organism>
<protein>
    <submittedName>
        <fullName evidence="1">Uncharacterized protein</fullName>
    </submittedName>
</protein>
<reference evidence="1" key="1">
    <citation type="submission" date="2018-06" db="EMBL/GenBank/DDBJ databases">
        <authorList>
            <person name="Zhirakovskaya E."/>
        </authorList>
    </citation>
    <scope>NUCLEOTIDE SEQUENCE</scope>
</reference>
<proteinExistence type="predicted"/>
<evidence type="ECO:0000313" key="1">
    <source>
        <dbReference type="EMBL" id="VAW14926.1"/>
    </source>
</evidence>
<gene>
    <name evidence="1" type="ORF">MNBD_BACTEROID03-2132</name>
</gene>
<dbReference type="EMBL" id="UOEL01000124">
    <property type="protein sequence ID" value="VAW14926.1"/>
    <property type="molecule type" value="Genomic_DNA"/>
</dbReference>
<accession>A0A3B0U678</accession>
<name>A0A3B0U678_9ZZZZ</name>
<dbReference type="AlphaFoldDB" id="A0A3B0U678"/>